<keyword evidence="12" id="KW-1185">Reference proteome</keyword>
<keyword evidence="7 9" id="KW-0472">Membrane</keyword>
<reference evidence="11 12" key="1">
    <citation type="submission" date="2018-10" db="EMBL/GenBank/DDBJ databases">
        <authorList>
            <person name="Zhang X."/>
        </authorList>
    </citation>
    <scope>NUCLEOTIDE SEQUENCE [LARGE SCALE GENOMIC DNA]</scope>
    <source>
        <strain evidence="11 12">SK-G1</strain>
    </source>
</reference>
<dbReference type="AlphaFoldDB" id="A0A3G2R3M8"/>
<dbReference type="InterPro" id="IPR007387">
    <property type="entry name" value="TRAP_DctQ"/>
</dbReference>
<protein>
    <submittedName>
        <fullName evidence="11">TRAP transporter small permease</fullName>
    </submittedName>
</protein>
<organism evidence="11 12">
    <name type="scientific">Biomaibacter acetigenes</name>
    <dbReference type="NCBI Taxonomy" id="2316383"/>
    <lineage>
        <taxon>Bacteria</taxon>
        <taxon>Bacillati</taxon>
        <taxon>Bacillota</taxon>
        <taxon>Clostridia</taxon>
        <taxon>Thermosediminibacterales</taxon>
        <taxon>Tepidanaerobacteraceae</taxon>
        <taxon>Biomaibacter</taxon>
    </lineage>
</organism>
<evidence type="ECO:0000256" key="3">
    <source>
        <dbReference type="ARBA" id="ARBA00022475"/>
    </source>
</evidence>
<dbReference type="InterPro" id="IPR055348">
    <property type="entry name" value="DctQ"/>
</dbReference>
<feature type="transmembrane region" description="Helical" evidence="9">
    <location>
        <begin position="127"/>
        <end position="149"/>
    </location>
</feature>
<evidence type="ECO:0000259" key="10">
    <source>
        <dbReference type="Pfam" id="PF04290"/>
    </source>
</evidence>
<dbReference type="Pfam" id="PF04290">
    <property type="entry name" value="DctQ"/>
    <property type="match status" value="1"/>
</dbReference>
<dbReference type="RefSeq" id="WP_122013954.1">
    <property type="nucleotide sequence ID" value="NZ_CP033169.1"/>
</dbReference>
<feature type="domain" description="Tripartite ATP-independent periplasmic transporters DctQ component" evidence="10">
    <location>
        <begin position="23"/>
        <end position="148"/>
    </location>
</feature>
<comment type="subcellular location">
    <subcellularLocation>
        <location evidence="1">Cell inner membrane</location>
        <topology evidence="1">Multi-pass membrane protein</topology>
    </subcellularLocation>
</comment>
<dbReference type="PANTHER" id="PTHR35011">
    <property type="entry name" value="2,3-DIKETO-L-GULONATE TRAP TRANSPORTER SMALL PERMEASE PROTEIN YIAM"/>
    <property type="match status" value="1"/>
</dbReference>
<accession>A0A3G2R3M8</accession>
<evidence type="ECO:0000313" key="12">
    <source>
        <dbReference type="Proteomes" id="UP000280960"/>
    </source>
</evidence>
<evidence type="ECO:0000256" key="8">
    <source>
        <dbReference type="ARBA" id="ARBA00038436"/>
    </source>
</evidence>
<keyword evidence="4" id="KW-0997">Cell inner membrane</keyword>
<dbReference type="PANTHER" id="PTHR35011:SF2">
    <property type="entry name" value="2,3-DIKETO-L-GULONATE TRAP TRANSPORTER SMALL PERMEASE PROTEIN YIAM"/>
    <property type="match status" value="1"/>
</dbReference>
<dbReference type="GO" id="GO:0022857">
    <property type="term" value="F:transmembrane transporter activity"/>
    <property type="evidence" value="ECO:0007669"/>
    <property type="project" value="TreeGrafter"/>
</dbReference>
<evidence type="ECO:0000256" key="9">
    <source>
        <dbReference type="SAM" id="Phobius"/>
    </source>
</evidence>
<dbReference type="GO" id="GO:0005886">
    <property type="term" value="C:plasma membrane"/>
    <property type="evidence" value="ECO:0007669"/>
    <property type="project" value="UniProtKB-SubCell"/>
</dbReference>
<feature type="transmembrane region" description="Helical" evidence="9">
    <location>
        <begin position="89"/>
        <end position="107"/>
    </location>
</feature>
<comment type="similarity">
    <text evidence="8">Belongs to the TRAP transporter small permease family.</text>
</comment>
<evidence type="ECO:0000256" key="4">
    <source>
        <dbReference type="ARBA" id="ARBA00022519"/>
    </source>
</evidence>
<proteinExistence type="inferred from homology"/>
<keyword evidence="6 9" id="KW-1133">Transmembrane helix</keyword>
<keyword evidence="2" id="KW-0813">Transport</keyword>
<dbReference type="KEGG" id="bacg:D2962_02030"/>
<feature type="transmembrane region" description="Helical" evidence="9">
    <location>
        <begin position="15"/>
        <end position="35"/>
    </location>
</feature>
<keyword evidence="3" id="KW-1003">Cell membrane</keyword>
<dbReference type="EMBL" id="CP033169">
    <property type="protein sequence ID" value="AYO29547.1"/>
    <property type="molecule type" value="Genomic_DNA"/>
</dbReference>
<evidence type="ECO:0000256" key="6">
    <source>
        <dbReference type="ARBA" id="ARBA00022989"/>
    </source>
</evidence>
<evidence type="ECO:0000256" key="7">
    <source>
        <dbReference type="ARBA" id="ARBA00023136"/>
    </source>
</evidence>
<keyword evidence="5 9" id="KW-0812">Transmembrane</keyword>
<evidence type="ECO:0000313" key="11">
    <source>
        <dbReference type="EMBL" id="AYO29547.1"/>
    </source>
</evidence>
<sequence length="159" mass="18552">MEALRKYLIKFEEHLLFLLMGVMTVVTFAQVFFRFVLNSPLAWSEELARYLFVWITFIGASVALHRWGHFQVDIVVNLFPDKVKRITEIVVYLLIMIFAFIMVYYGFILVQYTSTQLSPALQLNMAIPYFALPLSGILIFFHTLERLLFKDNGGKGEEK</sequence>
<gene>
    <name evidence="11" type="ORF">D2962_02030</name>
</gene>
<evidence type="ECO:0000256" key="5">
    <source>
        <dbReference type="ARBA" id="ARBA00022692"/>
    </source>
</evidence>
<dbReference type="Proteomes" id="UP000280960">
    <property type="component" value="Chromosome"/>
</dbReference>
<feature type="transmembrane region" description="Helical" evidence="9">
    <location>
        <begin position="47"/>
        <end position="68"/>
    </location>
</feature>
<evidence type="ECO:0000256" key="2">
    <source>
        <dbReference type="ARBA" id="ARBA00022448"/>
    </source>
</evidence>
<evidence type="ECO:0000256" key="1">
    <source>
        <dbReference type="ARBA" id="ARBA00004429"/>
    </source>
</evidence>
<name>A0A3G2R3M8_9FIRM</name>
<dbReference type="GO" id="GO:0015740">
    <property type="term" value="P:C4-dicarboxylate transport"/>
    <property type="evidence" value="ECO:0007669"/>
    <property type="project" value="TreeGrafter"/>
</dbReference>